<dbReference type="InterPro" id="IPR052716">
    <property type="entry name" value="MOSC_domain"/>
</dbReference>
<evidence type="ECO:0000313" key="3">
    <source>
        <dbReference type="Proteomes" id="UP000178724"/>
    </source>
</evidence>
<dbReference type="InterPro" id="IPR005302">
    <property type="entry name" value="MoCF_Sase_C"/>
</dbReference>
<evidence type="ECO:0000313" key="2">
    <source>
        <dbReference type="EMBL" id="OGB90452.1"/>
    </source>
</evidence>
<reference evidence="2 3" key="1">
    <citation type="journal article" date="2016" name="Nat. Commun.">
        <title>Thousands of microbial genomes shed light on interconnected biogeochemical processes in an aquifer system.</title>
        <authorList>
            <person name="Anantharaman K."/>
            <person name="Brown C.T."/>
            <person name="Hug L.A."/>
            <person name="Sharon I."/>
            <person name="Castelle C.J."/>
            <person name="Probst A.J."/>
            <person name="Thomas B.C."/>
            <person name="Singh A."/>
            <person name="Wilkins M.J."/>
            <person name="Karaoz U."/>
            <person name="Brodie E.L."/>
            <person name="Williams K.H."/>
            <person name="Hubbard S.S."/>
            <person name="Banfield J.F."/>
        </authorList>
    </citation>
    <scope>NUCLEOTIDE SEQUENCE [LARGE SCALE GENOMIC DNA]</scope>
</reference>
<evidence type="ECO:0000259" key="1">
    <source>
        <dbReference type="PROSITE" id="PS51340"/>
    </source>
</evidence>
<name>A0A1F4Q5E1_UNCSA</name>
<dbReference type="SUPFAM" id="SSF50800">
    <property type="entry name" value="PK beta-barrel domain-like"/>
    <property type="match status" value="1"/>
</dbReference>
<dbReference type="EMBL" id="METM01000008">
    <property type="protein sequence ID" value="OGB90452.1"/>
    <property type="molecule type" value="Genomic_DNA"/>
</dbReference>
<protein>
    <submittedName>
        <fullName evidence="2">Molybdenum cofactor sulfurase</fullName>
    </submittedName>
</protein>
<dbReference type="PROSITE" id="PS51340">
    <property type="entry name" value="MOSC"/>
    <property type="match status" value="1"/>
</dbReference>
<feature type="domain" description="MOSC" evidence="1">
    <location>
        <begin position="17"/>
        <end position="141"/>
    </location>
</feature>
<dbReference type="Gene3D" id="2.40.33.20">
    <property type="entry name" value="PK beta-barrel domain-like"/>
    <property type="match status" value="1"/>
</dbReference>
<dbReference type="Pfam" id="PF03473">
    <property type="entry name" value="MOSC"/>
    <property type="match status" value="1"/>
</dbReference>
<dbReference type="PANTHER" id="PTHR36930">
    <property type="entry name" value="METAL-SULFUR CLUSTER BIOSYNTHESIS PROTEINS YUAD-RELATED"/>
    <property type="match status" value="1"/>
</dbReference>
<sequence>MAKIKAVCLSRDKGRKAEVGEAELVVGSGARGDFHAGSKRQVSLLAEESINMMRAKGLRLKPGDFGENIVTEGIDLKALGLGTKLSLGREIELEITEIGKVCPERCAIYYQAGDCIMPREGVFGKVLKGGLIKVGDEIRQI</sequence>
<gene>
    <name evidence="2" type="ORF">A2625_00695</name>
</gene>
<dbReference type="AlphaFoldDB" id="A0A1F4Q5E1"/>
<dbReference type="InterPro" id="IPR011037">
    <property type="entry name" value="Pyrv_Knase-like_insert_dom_sf"/>
</dbReference>
<dbReference type="PANTHER" id="PTHR36930:SF1">
    <property type="entry name" value="MOSC DOMAIN-CONTAINING PROTEIN"/>
    <property type="match status" value="1"/>
</dbReference>
<organism evidence="2 3">
    <name type="scientific">candidate division WOR-1 bacterium RIFCSPHIGHO2_01_FULL_53_15</name>
    <dbReference type="NCBI Taxonomy" id="1802564"/>
    <lineage>
        <taxon>Bacteria</taxon>
        <taxon>Bacillati</taxon>
        <taxon>Saganbacteria</taxon>
    </lineage>
</organism>
<dbReference type="GO" id="GO:0030170">
    <property type="term" value="F:pyridoxal phosphate binding"/>
    <property type="evidence" value="ECO:0007669"/>
    <property type="project" value="InterPro"/>
</dbReference>
<accession>A0A1F4Q5E1</accession>
<comment type="caution">
    <text evidence="2">The sequence shown here is derived from an EMBL/GenBank/DDBJ whole genome shotgun (WGS) entry which is preliminary data.</text>
</comment>
<dbReference type="Proteomes" id="UP000178724">
    <property type="component" value="Unassembled WGS sequence"/>
</dbReference>
<proteinExistence type="predicted"/>
<dbReference type="GO" id="GO:0030151">
    <property type="term" value="F:molybdenum ion binding"/>
    <property type="evidence" value="ECO:0007669"/>
    <property type="project" value="InterPro"/>
</dbReference>
<dbReference type="GO" id="GO:0003824">
    <property type="term" value="F:catalytic activity"/>
    <property type="evidence" value="ECO:0007669"/>
    <property type="project" value="InterPro"/>
</dbReference>